<reference evidence="3" key="1">
    <citation type="submission" date="2015-11" db="EMBL/GenBank/DDBJ databases">
        <authorList>
            <person name="Zhang Y."/>
            <person name="Guo Z."/>
        </authorList>
    </citation>
    <scope>NUCLEOTIDE SEQUENCE [LARGE SCALE GENOMIC DNA]</scope>
    <source>
        <strain evidence="3">Mu292</strain>
    </source>
</reference>
<evidence type="ECO:0000313" key="6">
    <source>
        <dbReference type="Proteomes" id="UP000319986"/>
    </source>
</evidence>
<protein>
    <recommendedName>
        <fullName evidence="2">DUF6802 domain-containing protein</fullName>
    </recommendedName>
</protein>
<organism evidence="3 5">
    <name type="scientific">Corynebacterium variabile</name>
    <dbReference type="NCBI Taxonomy" id="1727"/>
    <lineage>
        <taxon>Bacteria</taxon>
        <taxon>Bacillati</taxon>
        <taxon>Actinomycetota</taxon>
        <taxon>Actinomycetes</taxon>
        <taxon>Mycobacteriales</taxon>
        <taxon>Corynebacteriaceae</taxon>
        <taxon>Corynebacterium</taxon>
    </lineage>
</organism>
<feature type="domain" description="DUF6802" evidence="2">
    <location>
        <begin position="23"/>
        <end position="95"/>
    </location>
</feature>
<dbReference type="EMBL" id="BJNT01000005">
    <property type="protein sequence ID" value="GEC85503.1"/>
    <property type="molecule type" value="Genomic_DNA"/>
</dbReference>
<dbReference type="Pfam" id="PF20615">
    <property type="entry name" value="DUF6802"/>
    <property type="match status" value="1"/>
</dbReference>
<evidence type="ECO:0000313" key="3">
    <source>
        <dbReference type="EMBL" id="CUU66429.1"/>
    </source>
</evidence>
<reference evidence="4 6" key="3">
    <citation type="submission" date="2019-06" db="EMBL/GenBank/DDBJ databases">
        <title>Whole genome shotgun sequence of Corynebacterium variabile NBRC 15286.</title>
        <authorList>
            <person name="Hosoyama A."/>
            <person name="Uohara A."/>
            <person name="Ohji S."/>
            <person name="Ichikawa N."/>
        </authorList>
    </citation>
    <scope>NUCLEOTIDE SEQUENCE [LARGE SCALE GENOMIC DNA]</scope>
    <source>
        <strain evidence="4 6">NBRC 15286</strain>
    </source>
</reference>
<feature type="region of interest" description="Disordered" evidence="1">
    <location>
        <begin position="93"/>
        <end position="120"/>
    </location>
</feature>
<sequence length="130" mass="13481">MSGDWFDLGGLDGLDGLDALDQVDLASEGHLILDIGGVSYGLPAPHDLGEDAVEDAVTLTDDRGMAVCADTDGDGHVDRLSVVGFDGSWSHWERAGKAGDTGAEPPVTPTGPTDNWTTGGWECVERGGWG</sequence>
<dbReference type="EMBL" id="FAUH01000011">
    <property type="protein sequence ID" value="CUU66429.1"/>
    <property type="molecule type" value="Genomic_DNA"/>
</dbReference>
<evidence type="ECO:0000313" key="4">
    <source>
        <dbReference type="EMBL" id="GEC85503.1"/>
    </source>
</evidence>
<gene>
    <name evidence="4" type="ORF">CVA01_08170</name>
    <name evidence="3" type="ORF">CVAR292_01773</name>
</gene>
<evidence type="ECO:0000313" key="5">
    <source>
        <dbReference type="Proteomes" id="UP000182498"/>
    </source>
</evidence>
<dbReference type="AlphaFoldDB" id="A0A0X2NNM5"/>
<keyword evidence="5" id="KW-1185">Reference proteome</keyword>
<accession>A0A0X2NNM5</accession>
<dbReference type="RefSeq" id="WP_073884217.1">
    <property type="nucleotide sequence ID" value="NZ_BJNT01000005.1"/>
</dbReference>
<name>A0A0X2NNM5_9CORY</name>
<dbReference type="Proteomes" id="UP000319986">
    <property type="component" value="Unassembled WGS sequence"/>
</dbReference>
<evidence type="ECO:0000259" key="2">
    <source>
        <dbReference type="Pfam" id="PF20615"/>
    </source>
</evidence>
<dbReference type="InterPro" id="IPR046543">
    <property type="entry name" value="DUF6802"/>
</dbReference>
<reference evidence="5" key="2">
    <citation type="submission" date="2015-11" db="EMBL/GenBank/DDBJ databases">
        <authorList>
            <person name="Dugat-Bony E."/>
        </authorList>
    </citation>
    <scope>NUCLEOTIDE SEQUENCE [LARGE SCALE GENOMIC DNA]</scope>
    <source>
        <strain evidence="5">Mu292</strain>
    </source>
</reference>
<proteinExistence type="predicted"/>
<dbReference type="Proteomes" id="UP000182498">
    <property type="component" value="Unassembled WGS sequence"/>
</dbReference>
<evidence type="ECO:0000256" key="1">
    <source>
        <dbReference type="SAM" id="MobiDB-lite"/>
    </source>
</evidence>
<dbReference type="GeneID" id="82886964"/>